<feature type="signal peptide" evidence="1">
    <location>
        <begin position="1"/>
        <end position="21"/>
    </location>
</feature>
<organism evidence="2 3">
    <name type="scientific">Chitinophaga solisilvae</name>
    <dbReference type="NCBI Taxonomy" id="1233460"/>
    <lineage>
        <taxon>Bacteria</taxon>
        <taxon>Pseudomonadati</taxon>
        <taxon>Bacteroidota</taxon>
        <taxon>Chitinophagia</taxon>
        <taxon>Chitinophagales</taxon>
        <taxon>Chitinophagaceae</taxon>
        <taxon>Chitinophaga</taxon>
    </lineage>
</organism>
<accession>A0A9Q5D7A0</accession>
<dbReference type="OrthoDB" id="1199048at2"/>
<dbReference type="InterPro" id="IPR046111">
    <property type="entry name" value="DUF6048"/>
</dbReference>
<keyword evidence="3" id="KW-1185">Reference proteome</keyword>
<keyword evidence="1" id="KW-0732">Signal</keyword>
<protein>
    <recommendedName>
        <fullName evidence="4">Outer membrane protein beta-barrel domain-containing protein</fullName>
    </recommendedName>
</protein>
<comment type="caution">
    <text evidence="2">The sequence shown here is derived from an EMBL/GenBank/DDBJ whole genome shotgun (WGS) entry which is preliminary data.</text>
</comment>
<dbReference type="Pfam" id="PF19515">
    <property type="entry name" value="DUF6048"/>
    <property type="match status" value="1"/>
</dbReference>
<gene>
    <name evidence="2" type="ORF">ECE50_018680</name>
</gene>
<sequence>MIRILLFSLLSSILTGITVQAQNKPAVIKDTLHKPAADTLRKKGIDTTATAAVKAKDSTYFLPGGIRVGVDLSRIITAIYYPYRKEFTAVADVRLKSDLYGAVEAGYTNTPYSDDNYTYKGSGAFITLGVDYNFMKRLYPSEKNMFYGGIRYGFSHLTYEVPSYKITSPYWGGNLTGSVPKTNVNAHWVELVLGLKAEVLKNFFLGWSLRERILLNNIKTDEFTPLVMPGFGSGSKKSIFDMQYTVSYVFPLYKIKVHVKEKKEKEKKIPKR</sequence>
<name>A0A9Q5D7A0_9BACT</name>
<dbReference type="EMBL" id="RIAR02000001">
    <property type="protein sequence ID" value="NSL88874.1"/>
    <property type="molecule type" value="Genomic_DNA"/>
</dbReference>
<evidence type="ECO:0000313" key="3">
    <source>
        <dbReference type="Proteomes" id="UP000281028"/>
    </source>
</evidence>
<proteinExistence type="predicted"/>
<evidence type="ECO:0008006" key="4">
    <source>
        <dbReference type="Google" id="ProtNLM"/>
    </source>
</evidence>
<feature type="chain" id="PRO_5040129217" description="Outer membrane protein beta-barrel domain-containing protein" evidence="1">
    <location>
        <begin position="22"/>
        <end position="272"/>
    </location>
</feature>
<reference evidence="2" key="1">
    <citation type="submission" date="2020-05" db="EMBL/GenBank/DDBJ databases">
        <title>Chitinophaga laudate sp. nov., isolated from a tropical peat swamp.</title>
        <authorList>
            <person name="Goh C.B.S."/>
            <person name="Lee M.S."/>
            <person name="Parimannan S."/>
            <person name="Pasbakhsh P."/>
            <person name="Yule C.M."/>
            <person name="Rajandas H."/>
            <person name="Loke S."/>
            <person name="Croft L."/>
            <person name="Tan J.B.L."/>
        </authorList>
    </citation>
    <scope>NUCLEOTIDE SEQUENCE</scope>
    <source>
        <strain evidence="2">Mgbs1</strain>
    </source>
</reference>
<dbReference type="Proteomes" id="UP000281028">
    <property type="component" value="Unassembled WGS sequence"/>
</dbReference>
<evidence type="ECO:0000313" key="2">
    <source>
        <dbReference type="EMBL" id="NSL88874.1"/>
    </source>
</evidence>
<evidence type="ECO:0000256" key="1">
    <source>
        <dbReference type="SAM" id="SignalP"/>
    </source>
</evidence>
<dbReference type="AlphaFoldDB" id="A0A9Q5D7A0"/>